<feature type="non-terminal residue" evidence="1">
    <location>
        <position position="190"/>
    </location>
</feature>
<dbReference type="Proteomes" id="UP000242414">
    <property type="component" value="Unassembled WGS sequence"/>
</dbReference>
<reference evidence="1" key="1">
    <citation type="journal article" date="2016" name="Proc. Natl. Acad. Sci. U.S.A.">
        <title>Lipid metabolic changes in an early divergent fungus govern the establishment of a mutualistic symbiosis with endobacteria.</title>
        <authorList>
            <person name="Lastovetsky O.A."/>
            <person name="Gaspar M.L."/>
            <person name="Mondo S.J."/>
            <person name="LaButti K.M."/>
            <person name="Sandor L."/>
            <person name="Grigoriev I.V."/>
            <person name="Henry S.A."/>
            <person name="Pawlowska T.E."/>
        </authorList>
    </citation>
    <scope>NUCLEOTIDE SEQUENCE [LARGE SCALE GENOMIC DNA]</scope>
    <source>
        <strain evidence="1">ATCC 52814</strain>
    </source>
</reference>
<protein>
    <submittedName>
        <fullName evidence="1">Uncharacterized protein</fullName>
    </submittedName>
</protein>
<organism evidence="1">
    <name type="scientific">Rhizopus microsporus var. microsporus</name>
    <dbReference type="NCBI Taxonomy" id="86635"/>
    <lineage>
        <taxon>Eukaryota</taxon>
        <taxon>Fungi</taxon>
        <taxon>Fungi incertae sedis</taxon>
        <taxon>Mucoromycota</taxon>
        <taxon>Mucoromycotina</taxon>
        <taxon>Mucoromycetes</taxon>
        <taxon>Mucorales</taxon>
        <taxon>Mucorineae</taxon>
        <taxon>Rhizopodaceae</taxon>
        <taxon>Rhizopus</taxon>
    </lineage>
</organism>
<gene>
    <name evidence="1" type="ORF">BCV72DRAFT_180416</name>
</gene>
<name>A0A1X0QMX3_RHIZD</name>
<sequence length="190" mass="21426">LKLNTADRLLGYALNVKKEYKTKPIVIIIGTHATRNDVAFDFKSSNYSYMKRIPSNYWVEKCCIIDHNAISEVIRTTPLSSMVAIAYFFGCQKLSLLSTEHRDDLTLQKLYSTVKEQAGDKITAEQSAAEVCNQTNLQFKKILNTLNPMPDTLLKKRLRAYADDGVLYTDTCKCMYSGLSNTAVKPMPPP</sequence>
<feature type="non-terminal residue" evidence="1">
    <location>
        <position position="1"/>
    </location>
</feature>
<dbReference type="EMBL" id="KV922182">
    <property type="protein sequence ID" value="ORE01112.1"/>
    <property type="molecule type" value="Genomic_DNA"/>
</dbReference>
<dbReference type="OrthoDB" id="2290293at2759"/>
<dbReference type="VEuPathDB" id="FungiDB:BCV72DRAFT_180416"/>
<evidence type="ECO:0000313" key="1">
    <source>
        <dbReference type="EMBL" id="ORE01112.1"/>
    </source>
</evidence>
<proteinExistence type="predicted"/>
<accession>A0A1X0QMX3</accession>
<dbReference type="AlphaFoldDB" id="A0A1X0QMX3"/>